<proteinExistence type="predicted"/>
<dbReference type="InterPro" id="IPR001138">
    <property type="entry name" value="Zn2Cys6_DnaBD"/>
</dbReference>
<organism evidence="4 5">
    <name type="scientific">Hortaea werneckii</name>
    <name type="common">Black yeast</name>
    <name type="synonym">Cladosporium werneckii</name>
    <dbReference type="NCBI Taxonomy" id="91943"/>
    <lineage>
        <taxon>Eukaryota</taxon>
        <taxon>Fungi</taxon>
        <taxon>Dikarya</taxon>
        <taxon>Ascomycota</taxon>
        <taxon>Pezizomycotina</taxon>
        <taxon>Dothideomycetes</taxon>
        <taxon>Dothideomycetidae</taxon>
        <taxon>Mycosphaerellales</taxon>
        <taxon>Teratosphaeriaceae</taxon>
        <taxon>Hortaea</taxon>
    </lineage>
</organism>
<dbReference type="GO" id="GO:0000981">
    <property type="term" value="F:DNA-binding transcription factor activity, RNA polymerase II-specific"/>
    <property type="evidence" value="ECO:0007669"/>
    <property type="project" value="InterPro"/>
</dbReference>
<evidence type="ECO:0000256" key="2">
    <source>
        <dbReference type="SAM" id="MobiDB-lite"/>
    </source>
</evidence>
<feature type="compositionally biased region" description="Basic and acidic residues" evidence="2">
    <location>
        <begin position="151"/>
        <end position="171"/>
    </location>
</feature>
<feature type="region of interest" description="Disordered" evidence="2">
    <location>
        <begin position="694"/>
        <end position="717"/>
    </location>
</feature>
<feature type="region of interest" description="Disordered" evidence="2">
    <location>
        <begin position="457"/>
        <end position="482"/>
    </location>
</feature>
<dbReference type="Pfam" id="PF03101">
    <property type="entry name" value="FAR1"/>
    <property type="match status" value="1"/>
</dbReference>
<feature type="region of interest" description="Disordered" evidence="2">
    <location>
        <begin position="1"/>
        <end position="211"/>
    </location>
</feature>
<dbReference type="PROSITE" id="PS00463">
    <property type="entry name" value="ZN2_CY6_FUNGAL_1"/>
    <property type="match status" value="1"/>
</dbReference>
<reference evidence="4 5" key="1">
    <citation type="journal article" date="2018" name="BMC Genomics">
        <title>Genomic evidence for intraspecific hybridization in a clonal and extremely halotolerant yeast.</title>
        <authorList>
            <person name="Gostincar C."/>
            <person name="Stajich J.E."/>
            <person name="Zupancic J."/>
            <person name="Zalar P."/>
            <person name="Gunde-Cimerman N."/>
        </authorList>
    </citation>
    <scope>NUCLEOTIDE SEQUENCE [LARGE SCALE GENOMIC DNA]</scope>
    <source>
        <strain evidence="4 5">EXF-2682</strain>
    </source>
</reference>
<dbReference type="Pfam" id="PF00172">
    <property type="entry name" value="Zn_clus"/>
    <property type="match status" value="1"/>
</dbReference>
<dbReference type="EMBL" id="QWIP01000001">
    <property type="protein sequence ID" value="RMY79450.1"/>
    <property type="molecule type" value="Genomic_DNA"/>
</dbReference>
<dbReference type="CDD" id="cd00067">
    <property type="entry name" value="GAL4"/>
    <property type="match status" value="1"/>
</dbReference>
<feature type="compositionally biased region" description="Low complexity" evidence="2">
    <location>
        <begin position="23"/>
        <end position="60"/>
    </location>
</feature>
<dbReference type="Gene3D" id="4.10.240.10">
    <property type="entry name" value="Zn(2)-C6 fungal-type DNA-binding domain"/>
    <property type="match status" value="1"/>
</dbReference>
<dbReference type="AlphaFoldDB" id="A0A3M7ESM2"/>
<dbReference type="Proteomes" id="UP000269276">
    <property type="component" value="Unassembled WGS sequence"/>
</dbReference>
<dbReference type="SUPFAM" id="SSF57701">
    <property type="entry name" value="Zn2/Cys6 DNA-binding domain"/>
    <property type="match status" value="1"/>
</dbReference>
<dbReference type="PROSITE" id="PS50048">
    <property type="entry name" value="ZN2_CY6_FUNGAL_2"/>
    <property type="match status" value="1"/>
</dbReference>
<dbReference type="InterPro" id="IPR004330">
    <property type="entry name" value="FAR1_DNA_bnd_dom"/>
</dbReference>
<feature type="compositionally biased region" description="Low complexity" evidence="2">
    <location>
        <begin position="85"/>
        <end position="94"/>
    </location>
</feature>
<dbReference type="GO" id="GO:0008270">
    <property type="term" value="F:zinc ion binding"/>
    <property type="evidence" value="ECO:0007669"/>
    <property type="project" value="InterPro"/>
</dbReference>
<dbReference type="VEuPathDB" id="FungiDB:BTJ68_06620"/>
<sequence>MNGQQPGYPYPTPLNYHYPANFYPSQAQAQAPQQQPPYSYQPAHLHQQQTTSSALQTAQHGNQNEGLYLHPFFPSSEATSRPGVAAHQQQQHQASTPTPVNRAHDPSEEDSTRPAKRRRRDAEGGARQNAIINETPAGPSATGPQASDFEEQLRDALRREQQPQVDHQSEDHEMDTDDHDEDDADPDGRTNGGDDGGEGAIFNLPPPPEGKYASMEALEEAMHAWSLEHGYEVVRRASKNNANGVIYKRYFNCSKAGKVGPGVNSVRKKYTKRTNCPMSLSVRAVEWLNVDGEWEIIHRNIHHNHGPLDPLELTGHRRRAREGGLEKAVDGLFNMGSSATQVHQFLQKNHPDGLFTRTDVSNMRLKWKQYGTCVRQKGQYDRSNRDAVRTDTGTGGRGRVAACLRCREKRRKCDKQRPVCGHCMSVQPSACEYDCEPPALPAIDDEDIPAAFNALQAQTSPGPDRQTVDATAPPAEGHPDSMDAFNAQRRQAEQILQDLQAFRADHVKPKRLDLNSSSVEILAQSSTGNLDSYKSVPKLTVASDWSAFADAFVEASLKENTYSTLTGEKTEPARPVPQGGESEVEVEDWNEYIKQTAIFHRRNSALFGGLWSNIAPSFRARIKGYATASQAWQCLEEMCAPRGSGDAFKMWNEMHDITLETCGGSVAAFAERLELKWLEFCRFRISALRPHHKTARSSARRENADVSGHDSSPSGGIVDASDVFPEEALTLLFLRNLGQEYHRWTENLCVMSNVAGFGTGPKVGFRETVKRCLEFEKDQRQSVIEREGRR</sequence>
<feature type="compositionally biased region" description="Acidic residues" evidence="2">
    <location>
        <begin position="172"/>
        <end position="185"/>
    </location>
</feature>
<accession>A0A3M7ESM2</accession>
<feature type="compositionally biased region" description="Basic and acidic residues" evidence="2">
    <location>
        <begin position="102"/>
        <end position="113"/>
    </location>
</feature>
<comment type="caution">
    <text evidence="4">The sequence shown here is derived from an EMBL/GenBank/DDBJ whole genome shotgun (WGS) entry which is preliminary data.</text>
</comment>
<evidence type="ECO:0000259" key="3">
    <source>
        <dbReference type="PROSITE" id="PS50048"/>
    </source>
</evidence>
<dbReference type="SMART" id="SM00066">
    <property type="entry name" value="GAL4"/>
    <property type="match status" value="1"/>
</dbReference>
<keyword evidence="1" id="KW-0539">Nucleus</keyword>
<evidence type="ECO:0000313" key="5">
    <source>
        <dbReference type="Proteomes" id="UP000269276"/>
    </source>
</evidence>
<evidence type="ECO:0000313" key="4">
    <source>
        <dbReference type="EMBL" id="RMY79450.1"/>
    </source>
</evidence>
<dbReference type="InterPro" id="IPR036864">
    <property type="entry name" value="Zn2-C6_fun-type_DNA-bd_sf"/>
</dbReference>
<dbReference type="OrthoDB" id="2943660at2759"/>
<feature type="compositionally biased region" description="Basic and acidic residues" evidence="2">
    <location>
        <begin position="699"/>
        <end position="708"/>
    </location>
</feature>
<gene>
    <name evidence="4" type="ORF">D0863_00001</name>
</gene>
<protein>
    <recommendedName>
        <fullName evidence="3">Zn(2)-C6 fungal-type domain-containing protein</fullName>
    </recommendedName>
</protein>
<evidence type="ECO:0000256" key="1">
    <source>
        <dbReference type="ARBA" id="ARBA00023242"/>
    </source>
</evidence>
<name>A0A3M7ESM2_HORWE</name>
<feature type="domain" description="Zn(2)-C6 fungal-type" evidence="3">
    <location>
        <begin position="402"/>
        <end position="433"/>
    </location>
</feature>
<dbReference type="PANTHER" id="PTHR47718">
    <property type="entry name" value="OS01G0519700 PROTEIN"/>
    <property type="match status" value="1"/>
</dbReference>